<reference evidence="7 8" key="1">
    <citation type="journal article" date="2016" name="Proc. Natl. Acad. Sci. U.S.A.">
        <title>Lipid metabolic changes in an early divergent fungus govern the establishment of a mutualistic symbiosis with endobacteria.</title>
        <authorList>
            <person name="Lastovetsky O.A."/>
            <person name="Gaspar M.L."/>
            <person name="Mondo S.J."/>
            <person name="LaButti K.M."/>
            <person name="Sandor L."/>
            <person name="Grigoriev I.V."/>
            <person name="Henry S.A."/>
            <person name="Pawlowska T.E."/>
        </authorList>
    </citation>
    <scope>NUCLEOTIDE SEQUENCE [LARGE SCALE GENOMIC DNA]</scope>
    <source>
        <strain evidence="7 8">ATCC 11559</strain>
    </source>
</reference>
<feature type="domain" description="G-protein coupled receptors family 2 profile 2" evidence="6">
    <location>
        <begin position="107"/>
        <end position="281"/>
    </location>
</feature>
<evidence type="ECO:0000256" key="1">
    <source>
        <dbReference type="ARBA" id="ARBA00004141"/>
    </source>
</evidence>
<dbReference type="Proteomes" id="UP000242381">
    <property type="component" value="Unassembled WGS sequence"/>
</dbReference>
<dbReference type="PROSITE" id="PS50261">
    <property type="entry name" value="G_PROTEIN_RECEP_F2_4"/>
    <property type="match status" value="1"/>
</dbReference>
<feature type="transmembrane region" description="Helical" evidence="5">
    <location>
        <begin position="144"/>
        <end position="162"/>
    </location>
</feature>
<dbReference type="InterPro" id="IPR017981">
    <property type="entry name" value="GPCR_2-like_7TM"/>
</dbReference>
<evidence type="ECO:0000256" key="5">
    <source>
        <dbReference type="SAM" id="Phobius"/>
    </source>
</evidence>
<feature type="transmembrane region" description="Helical" evidence="5">
    <location>
        <begin position="323"/>
        <end position="342"/>
    </location>
</feature>
<keyword evidence="4 5" id="KW-0472">Membrane</keyword>
<dbReference type="PANTHER" id="PTHR42058">
    <property type="entry name" value="G_PROTEIN_RECEP_F2_4 DOMAIN-CONTAINING PROTEIN"/>
    <property type="match status" value="1"/>
</dbReference>
<gene>
    <name evidence="7" type="ORF">BCV71DRAFT_244142</name>
</gene>
<evidence type="ECO:0000256" key="3">
    <source>
        <dbReference type="ARBA" id="ARBA00022989"/>
    </source>
</evidence>
<evidence type="ECO:0000256" key="2">
    <source>
        <dbReference type="ARBA" id="ARBA00022692"/>
    </source>
</evidence>
<dbReference type="GO" id="GO:0016020">
    <property type="term" value="C:membrane"/>
    <property type="evidence" value="ECO:0007669"/>
    <property type="project" value="UniProtKB-SubCell"/>
</dbReference>
<dbReference type="GO" id="GO:0004888">
    <property type="term" value="F:transmembrane signaling receptor activity"/>
    <property type="evidence" value="ECO:0007669"/>
    <property type="project" value="InterPro"/>
</dbReference>
<dbReference type="VEuPathDB" id="FungiDB:BCV72DRAFT_310110"/>
<dbReference type="GO" id="GO:0007166">
    <property type="term" value="P:cell surface receptor signaling pathway"/>
    <property type="evidence" value="ECO:0007669"/>
    <property type="project" value="InterPro"/>
</dbReference>
<protein>
    <recommendedName>
        <fullName evidence="6">G-protein coupled receptors family 2 profile 2 domain-containing protein</fullName>
    </recommendedName>
</protein>
<evidence type="ECO:0000259" key="6">
    <source>
        <dbReference type="PROSITE" id="PS50261"/>
    </source>
</evidence>
<name>A0A1X0RZH0_RHIZD</name>
<dbReference type="Gene3D" id="1.20.1070.10">
    <property type="entry name" value="Rhodopsin 7-helix transmembrane proteins"/>
    <property type="match status" value="1"/>
</dbReference>
<organism evidence="7 8">
    <name type="scientific">Rhizopus microsporus</name>
    <dbReference type="NCBI Taxonomy" id="58291"/>
    <lineage>
        <taxon>Eukaryota</taxon>
        <taxon>Fungi</taxon>
        <taxon>Fungi incertae sedis</taxon>
        <taxon>Mucoromycota</taxon>
        <taxon>Mucoromycotina</taxon>
        <taxon>Mucoromycetes</taxon>
        <taxon>Mucorales</taxon>
        <taxon>Mucorineae</taxon>
        <taxon>Rhizopodaceae</taxon>
        <taxon>Rhizopus</taxon>
    </lineage>
</organism>
<dbReference type="PANTHER" id="PTHR42058:SF1">
    <property type="entry name" value="G-PROTEIN COUPLED RECEPTORS FAMILY 2 PROFILE 2 DOMAIN-CONTAINING PROTEIN"/>
    <property type="match status" value="1"/>
</dbReference>
<dbReference type="EMBL" id="KV921360">
    <property type="protein sequence ID" value="ORE17288.1"/>
    <property type="molecule type" value="Genomic_DNA"/>
</dbReference>
<feature type="transmembrane region" description="Helical" evidence="5">
    <location>
        <begin position="182"/>
        <end position="204"/>
    </location>
</feature>
<feature type="transmembrane region" description="Helical" evidence="5">
    <location>
        <begin position="258"/>
        <end position="286"/>
    </location>
</feature>
<evidence type="ECO:0000313" key="8">
    <source>
        <dbReference type="Proteomes" id="UP000242381"/>
    </source>
</evidence>
<keyword evidence="2 5" id="KW-0812">Transmembrane</keyword>
<feature type="transmembrane region" description="Helical" evidence="5">
    <location>
        <begin position="216"/>
        <end position="238"/>
    </location>
</feature>
<dbReference type="OMA" id="ECEIFAD"/>
<feature type="transmembrane region" description="Helical" evidence="5">
    <location>
        <begin position="116"/>
        <end position="135"/>
    </location>
</feature>
<sequence length="444" mass="49640">MEPLLKQLKPVCNISPVCFDAFSRYICSKAYPKCQTSSNLSPQQIDQGKLNISAAPSDFIIQQCPAPFVKDTLASTGEGKTLDSKLCQFGCCIPCPAQNLFYKDGWAKKGFTATNAVRFVSAVLSAILCISYLVLPDKRKHPSLLILNLAISIFFFSMTSFFSIGNPERLQCSANGVTPGAILVFSSFATTLWCCALILNLHVHTVWKSNFFVDKYLLLNIICWGIPTVITCIALGLHSLKFEFASLCLVKMEYVFKLYFYPLAAIICPSFLIHIGTFFYIATVAIREGLESDMSQSLSTGNVSERPQGVSHRHLVVAVKIQWRALLLAVVAIVTILFYWLAYMTQVNRITTTQAEGTLTQSWLQCMLTPGNSQNTCYEILKSSLPSFPLMVTADALAGLIGCWLFILFGKRSLWREWNDLIYDLRIKLRGKRGEKYGEQFFAL</sequence>
<accession>A0A1X0RZH0</accession>
<feature type="transmembrane region" description="Helical" evidence="5">
    <location>
        <begin position="388"/>
        <end position="409"/>
    </location>
</feature>
<proteinExistence type="predicted"/>
<dbReference type="AlphaFoldDB" id="A0A1X0RZH0"/>
<comment type="subcellular location">
    <subcellularLocation>
        <location evidence="1">Membrane</location>
        <topology evidence="1">Multi-pass membrane protein</topology>
    </subcellularLocation>
</comment>
<dbReference type="InterPro" id="IPR053247">
    <property type="entry name" value="GPCR_GPR1/git3-like"/>
</dbReference>
<evidence type="ECO:0000313" key="7">
    <source>
        <dbReference type="EMBL" id="ORE17288.1"/>
    </source>
</evidence>
<keyword evidence="3 5" id="KW-1133">Transmembrane helix</keyword>
<evidence type="ECO:0000256" key="4">
    <source>
        <dbReference type="ARBA" id="ARBA00023136"/>
    </source>
</evidence>